<name>A0A939ED51_9HYPH</name>
<feature type="signal peptide" evidence="1">
    <location>
        <begin position="1"/>
        <end position="20"/>
    </location>
</feature>
<gene>
    <name evidence="4" type="ORF">JF539_09395</name>
</gene>
<dbReference type="Proteomes" id="UP000664096">
    <property type="component" value="Unassembled WGS sequence"/>
</dbReference>
<dbReference type="PANTHER" id="PTHR33570">
    <property type="entry name" value="4-CARBOXYMUCONOLACTONE DECARBOXYLASE FAMILY PROTEIN"/>
    <property type="match status" value="1"/>
</dbReference>
<dbReference type="Gene3D" id="1.20.1290.10">
    <property type="entry name" value="AhpD-like"/>
    <property type="match status" value="2"/>
</dbReference>
<comment type="caution">
    <text evidence="4">The sequence shown here is derived from an EMBL/GenBank/DDBJ whole genome shotgun (WGS) entry which is preliminary data.</text>
</comment>
<dbReference type="Pfam" id="PF02627">
    <property type="entry name" value="CMD"/>
    <property type="match status" value="2"/>
</dbReference>
<accession>A0A939ED51</accession>
<evidence type="ECO:0000259" key="2">
    <source>
        <dbReference type="Pfam" id="PF02627"/>
    </source>
</evidence>
<organism evidence="4 5">
    <name type="scientific">Roseibium aggregatum</name>
    <dbReference type="NCBI Taxonomy" id="187304"/>
    <lineage>
        <taxon>Bacteria</taxon>
        <taxon>Pseudomonadati</taxon>
        <taxon>Pseudomonadota</taxon>
        <taxon>Alphaproteobacteria</taxon>
        <taxon>Hyphomicrobiales</taxon>
        <taxon>Stappiaceae</taxon>
        <taxon>Roseibium</taxon>
    </lineage>
</organism>
<dbReference type="SUPFAM" id="SSF69118">
    <property type="entry name" value="AhpD-like"/>
    <property type="match status" value="2"/>
</dbReference>
<dbReference type="InterPro" id="IPR014710">
    <property type="entry name" value="RmlC-like_jellyroll"/>
</dbReference>
<evidence type="ECO:0000259" key="3">
    <source>
        <dbReference type="Pfam" id="PF07883"/>
    </source>
</evidence>
<dbReference type="InterPro" id="IPR013096">
    <property type="entry name" value="Cupin_2"/>
</dbReference>
<dbReference type="InterPro" id="IPR003779">
    <property type="entry name" value="CMD-like"/>
</dbReference>
<dbReference type="InterPro" id="IPR047263">
    <property type="entry name" value="HNL-like_cupin"/>
</dbReference>
<evidence type="ECO:0000313" key="4">
    <source>
        <dbReference type="EMBL" id="MBN9670551.1"/>
    </source>
</evidence>
<dbReference type="SUPFAM" id="SSF51182">
    <property type="entry name" value="RmlC-like cupins"/>
    <property type="match status" value="1"/>
</dbReference>
<feature type="domain" description="Carboxymuconolactone decarboxylase-like" evidence="2">
    <location>
        <begin position="162"/>
        <end position="246"/>
    </location>
</feature>
<keyword evidence="1" id="KW-0732">Signal</keyword>
<proteinExistence type="predicted"/>
<feature type="chain" id="PRO_5037474250" evidence="1">
    <location>
        <begin position="21"/>
        <end position="403"/>
    </location>
</feature>
<protein>
    <submittedName>
        <fullName evidence="4">Carboxymuconolactone decarboxylase family protein</fullName>
    </submittedName>
</protein>
<dbReference type="AlphaFoldDB" id="A0A939ED51"/>
<dbReference type="InterPro" id="IPR052512">
    <property type="entry name" value="4CMD/NDH-1_regulator"/>
</dbReference>
<dbReference type="EMBL" id="JAEKJZ010000001">
    <property type="protein sequence ID" value="MBN9670551.1"/>
    <property type="molecule type" value="Genomic_DNA"/>
</dbReference>
<dbReference type="RefSeq" id="WP_207140029.1">
    <property type="nucleotide sequence ID" value="NZ_JAEKJZ010000001.1"/>
</dbReference>
<dbReference type="PANTHER" id="PTHR33570:SF9">
    <property type="entry name" value="BLL4600 PROTEIN"/>
    <property type="match status" value="1"/>
</dbReference>
<feature type="domain" description="Carboxymuconolactone decarboxylase-like" evidence="2">
    <location>
        <begin position="41"/>
        <end position="120"/>
    </location>
</feature>
<sequence length="403" mass="42940">MKKIAATLAVSALAATGSEAQETRNRIAPPAVYDVAPGLGGFTDDVLFGEVWRRTELAPRDRSLVTVSTLVSTGKIPQVGSHVRLALDNGVEPGEIGELITQLAFYSGWPNAVSAVAEVKKVFEERGIGPVSASDEARIELEAAAEATRTETVNTLVAPTAPALAELTNRVLFGDLWQRPDLSARDRSLVTMSALIAIGQPEQLTFHLNRAMDNGLTRSEVAEVPAHIGFYAGWPRAMSAVPILKDVFAAREENSEMTAIAEDEKIQIVRAAPETAVTGPEDYFTGKVQVFGYFNGTAPARIGGATVEFSAGARTAWHTHPLGQTLFIISGTGWVQMEGGPVEVVKPGDLVWIPPMVKHWHGASASEGMSHLAVAEALEGEVVTWLEKVSDADYSTATATATD</sequence>
<dbReference type="GO" id="GO:0051920">
    <property type="term" value="F:peroxiredoxin activity"/>
    <property type="evidence" value="ECO:0007669"/>
    <property type="project" value="InterPro"/>
</dbReference>
<reference evidence="4" key="1">
    <citation type="submission" date="2020-12" db="EMBL/GenBank/DDBJ databases">
        <title>Oil enriched cultivation method for isolating marine PHA-producing bacteria.</title>
        <authorList>
            <person name="Zheng W."/>
            <person name="Yu S."/>
            <person name="Huang Y."/>
        </authorList>
    </citation>
    <scope>NUCLEOTIDE SEQUENCE</scope>
    <source>
        <strain evidence="4">SY-2-12</strain>
    </source>
</reference>
<dbReference type="InterPro" id="IPR029032">
    <property type="entry name" value="AhpD-like"/>
</dbReference>
<evidence type="ECO:0000313" key="5">
    <source>
        <dbReference type="Proteomes" id="UP000664096"/>
    </source>
</evidence>
<dbReference type="CDD" id="cd02233">
    <property type="entry name" value="cupin_HNL-like"/>
    <property type="match status" value="1"/>
</dbReference>
<feature type="domain" description="Cupin type-2" evidence="3">
    <location>
        <begin position="306"/>
        <end position="370"/>
    </location>
</feature>
<dbReference type="Gene3D" id="2.60.120.10">
    <property type="entry name" value="Jelly Rolls"/>
    <property type="match status" value="1"/>
</dbReference>
<dbReference type="Pfam" id="PF07883">
    <property type="entry name" value="Cupin_2"/>
    <property type="match status" value="1"/>
</dbReference>
<dbReference type="InterPro" id="IPR011051">
    <property type="entry name" value="RmlC_Cupin_sf"/>
</dbReference>
<evidence type="ECO:0000256" key="1">
    <source>
        <dbReference type="SAM" id="SignalP"/>
    </source>
</evidence>